<proteinExistence type="predicted"/>
<dbReference type="Proteomes" id="UP000660262">
    <property type="component" value="Unassembled WGS sequence"/>
</dbReference>
<dbReference type="InterPro" id="IPR013935">
    <property type="entry name" value="Trs120_TRAPPC9"/>
</dbReference>
<dbReference type="PANTHER" id="PTHR21512:SF5">
    <property type="entry name" value="TRAFFICKING PROTEIN PARTICLE COMPLEX SUBUNIT 9"/>
    <property type="match status" value="1"/>
</dbReference>
<comment type="caution">
    <text evidence="1">The sequence shown here is derived from an EMBL/GenBank/DDBJ whole genome shotgun (WGS) entry which is preliminary data.</text>
</comment>
<dbReference type="OrthoDB" id="27962at2759"/>
<reference evidence="1" key="1">
    <citation type="submission" date="2020-10" db="EMBL/GenBank/DDBJ databases">
        <title>Unveiling of a novel bifunctional photoreceptor, Dualchrome1, isolated from a cosmopolitan green alga.</title>
        <authorList>
            <person name="Suzuki S."/>
            <person name="Kawachi M."/>
        </authorList>
    </citation>
    <scope>NUCLEOTIDE SEQUENCE</scope>
    <source>
        <strain evidence="1">NIES 2893</strain>
    </source>
</reference>
<evidence type="ECO:0000313" key="1">
    <source>
        <dbReference type="EMBL" id="GHP05638.1"/>
    </source>
</evidence>
<keyword evidence="2" id="KW-1185">Reference proteome</keyword>
<dbReference type="EMBL" id="BNJQ01000010">
    <property type="protein sequence ID" value="GHP05638.1"/>
    <property type="molecule type" value="Genomic_DNA"/>
</dbReference>
<dbReference type="PANTHER" id="PTHR21512">
    <property type="entry name" value="TRAFFICKING PROTEIN PARTICLE COMPLEX SUBUNIT 9"/>
    <property type="match status" value="1"/>
</dbReference>
<organism evidence="1 2">
    <name type="scientific">Pycnococcus provasolii</name>
    <dbReference type="NCBI Taxonomy" id="41880"/>
    <lineage>
        <taxon>Eukaryota</taxon>
        <taxon>Viridiplantae</taxon>
        <taxon>Chlorophyta</taxon>
        <taxon>Pseudoscourfieldiophyceae</taxon>
        <taxon>Pseudoscourfieldiales</taxon>
        <taxon>Pycnococcaceae</taxon>
        <taxon>Pycnococcus</taxon>
    </lineage>
</organism>
<evidence type="ECO:0000313" key="2">
    <source>
        <dbReference type="Proteomes" id="UP000660262"/>
    </source>
</evidence>
<gene>
    <name evidence="1" type="ORF">PPROV_000438800</name>
</gene>
<dbReference type="AlphaFoldDB" id="A0A830HFQ7"/>
<protein>
    <submittedName>
        <fullName evidence="1">Uncharacterized protein</fullName>
    </submittedName>
</protein>
<accession>A0A830HFQ7</accession>
<dbReference type="GO" id="GO:0005802">
    <property type="term" value="C:trans-Golgi network"/>
    <property type="evidence" value="ECO:0007669"/>
    <property type="project" value="TreeGrafter"/>
</dbReference>
<name>A0A830HFQ7_9CHLO</name>
<sequence length="345" mass="35868">MPVISELAARAAARRGRLGLPTTTFNALEDRAVGGSRGLENLIVFPHGGIAEVRAHVHTMFCDLAAEAIMALESWVLSATPEVVSLLTPLDLLDVATTAAAAAPAPAATTYDEPFEALDALEHYETSAELSRQVGDTCWQAAALEGRACAILLAHHHGVAIDDSEDDADGGTVALAARMPGVHGTPARWAAASDGGGMLREAATLLGAHAARCSSAHVPWLEAELRHGLYLAGCPPVRAELGAGSSATARAAERERQRAELSLAVARCEQSVDALGSEMDRVQARTILASLCLAASRRERQAVHLSAAATGGSSLLRTAPRTAAHALRSALDNLQKSPSSVRVAL</sequence>